<dbReference type="Pfam" id="PF03690">
    <property type="entry name" value="MYG1_exonuc"/>
    <property type="match status" value="1"/>
</dbReference>
<reference evidence="2" key="1">
    <citation type="submission" date="2021-01" db="EMBL/GenBank/DDBJ databases">
        <authorList>
            <person name="Corre E."/>
            <person name="Pelletier E."/>
            <person name="Niang G."/>
            <person name="Scheremetjew M."/>
            <person name="Finn R."/>
            <person name="Kale V."/>
            <person name="Holt S."/>
            <person name="Cochrane G."/>
            <person name="Meng A."/>
            <person name="Brown T."/>
            <person name="Cohen L."/>
        </authorList>
    </citation>
    <scope>NUCLEOTIDE SEQUENCE</scope>
    <source>
        <strain evidence="2">FSP1.4</strain>
    </source>
</reference>
<dbReference type="InterPro" id="IPR003226">
    <property type="entry name" value="MYG1_exonuclease"/>
</dbReference>
<dbReference type="PANTHER" id="PTHR11215:SF1">
    <property type="entry name" value="MYG1 EXONUCLEASE"/>
    <property type="match status" value="1"/>
</dbReference>
<organism evidence="2">
    <name type="scientific">Euplotes harpa</name>
    <dbReference type="NCBI Taxonomy" id="151035"/>
    <lineage>
        <taxon>Eukaryota</taxon>
        <taxon>Sar</taxon>
        <taxon>Alveolata</taxon>
        <taxon>Ciliophora</taxon>
        <taxon>Intramacronucleata</taxon>
        <taxon>Spirotrichea</taxon>
        <taxon>Hypotrichia</taxon>
        <taxon>Euplotida</taxon>
        <taxon>Euplotidae</taxon>
        <taxon>Euplotes</taxon>
    </lineage>
</organism>
<dbReference type="AlphaFoldDB" id="A0A7S3N8K1"/>
<name>A0A7S3N8K1_9SPIT</name>
<evidence type="ECO:0000256" key="1">
    <source>
        <dbReference type="ARBA" id="ARBA00010105"/>
    </source>
</evidence>
<sequence>MEFATKVIANTDIPVFSTEKLEEATEYVNKFRAESEGRSIIGTHSGVFHCDEVLGCTMLKYTKQFANPAIIRSRNPAIHELTDILIDVGDVFDVETKRFDHHQKTFEGYFHGEKTKENENDERFVTKMSSAGLVYKYFGKEVIRNLAEMWEADLGVTQDKVDQAVEEIYIDLYKDFIKEIDAIDNGVSQFKKGYQPKYHISTGLASRVSRLNPAWNVEDQNPDKPFQKALGVTEDEFLAQIYAKLKIVRPAYNVVLNAFENREEFHESGQVIYLKQVCPWKSHLYKIEEETKNEGLIKFTIFQAPDGMYRVQAVSVSQQAFENRISLHEDWRGKRDEELQKIAGLDSLRFVHHSGFIGGAGTLADAIKMVEISMEAVKHKEGSS</sequence>
<dbReference type="EMBL" id="HBII01015022">
    <property type="protein sequence ID" value="CAE0347452.1"/>
    <property type="molecule type" value="Transcribed_RNA"/>
</dbReference>
<protein>
    <submittedName>
        <fullName evidence="2">Uncharacterized protein</fullName>
    </submittedName>
</protein>
<dbReference type="GO" id="GO:0005737">
    <property type="term" value="C:cytoplasm"/>
    <property type="evidence" value="ECO:0007669"/>
    <property type="project" value="TreeGrafter"/>
</dbReference>
<dbReference type="GO" id="GO:0005634">
    <property type="term" value="C:nucleus"/>
    <property type="evidence" value="ECO:0007669"/>
    <property type="project" value="TreeGrafter"/>
</dbReference>
<dbReference type="PANTHER" id="PTHR11215">
    <property type="entry name" value="METAL DEPENDENT HYDROLASE - RELATED"/>
    <property type="match status" value="1"/>
</dbReference>
<comment type="similarity">
    <text evidence="1">Belongs to the MYG1 family.</text>
</comment>
<gene>
    <name evidence="2" type="ORF">EHAR0213_LOCUS6363</name>
</gene>
<accession>A0A7S3N8K1</accession>
<proteinExistence type="inferred from homology"/>
<evidence type="ECO:0000313" key="2">
    <source>
        <dbReference type="EMBL" id="CAE0347452.1"/>
    </source>
</evidence>